<reference evidence="2 3" key="1">
    <citation type="journal article" date="2013" name="Genome Announc.">
        <title>Draft Genome Sequence of Sphingobium quisquiliarum Strain P25T, a Novel Hexachlorocyclohexane (HCH)-Degrading Bacterium Isolated from an HCH Dumpsite.</title>
        <authorList>
            <person name="Kumar Singh A."/>
            <person name="Sangwan N."/>
            <person name="Sharma A."/>
            <person name="Gupta V."/>
            <person name="Khurana J.P."/>
            <person name="Lal R."/>
        </authorList>
    </citation>
    <scope>NUCLEOTIDE SEQUENCE [LARGE SCALE GENOMIC DNA]</scope>
    <source>
        <strain evidence="2 3">P25</strain>
    </source>
</reference>
<sequence>METSGRPENAACQKARHDAEKGKAMGWRLADGGNPAKRARVSLSTASHRPIFRPSQLLRMLSRPLQILAAITLGLAAAALFAQMEGERGVPPIASGGDYQVSGIKVDVVGKDANSARQAGWRLAQRQGWRMLWTRTHGAAGVPNLSDSQLESMISGIEIEYEQIGPTRYIATLGMLFDRARTGQLLGVSGQVVRSPPLLVIPVMWDGGSAVSYERTNEWQKAWARFRTGDSAIDYVRVSGSIADPVLLNAGQVGRRGRLWWRVLLDQYGAADVVVPIARIERQWPGGPVTGTFTARYGPDDRLIGSFSLRASAESAIPQMLDEAARRIDQLYTGALNDGRLRPDPSLIIEEPVDPDALDIENAADLPLNGFDLPSAQVPGIGSFSIQFDTPDVASVAQGEAALRGIAGVRSARTSSLALGGTSVMQVSFEGSADALRAALQARGYGVTVSGSTLRIRRQAAAPAGGAPAPQ</sequence>
<comment type="caution">
    <text evidence="2">The sequence shown here is derived from an EMBL/GenBank/DDBJ whole genome shotgun (WGS) entry which is preliminary data.</text>
</comment>
<evidence type="ECO:0008006" key="4">
    <source>
        <dbReference type="Google" id="ProtNLM"/>
    </source>
</evidence>
<accession>T0GPW1</accession>
<dbReference type="Proteomes" id="UP000015525">
    <property type="component" value="Unassembled WGS sequence"/>
</dbReference>
<proteinExistence type="predicted"/>
<protein>
    <recommendedName>
        <fullName evidence="4">Heavy-metal-associated domain-containing protein</fullName>
    </recommendedName>
</protein>
<organism evidence="2 3">
    <name type="scientific">Sphingobium quisquiliarum P25</name>
    <dbReference type="NCBI Taxonomy" id="1329909"/>
    <lineage>
        <taxon>Bacteria</taxon>
        <taxon>Pseudomonadati</taxon>
        <taxon>Pseudomonadota</taxon>
        <taxon>Alphaproteobacteria</taxon>
        <taxon>Sphingomonadales</taxon>
        <taxon>Sphingomonadaceae</taxon>
        <taxon>Sphingobium</taxon>
    </lineage>
</organism>
<dbReference type="PATRIC" id="fig|1329909.3.peg.2322"/>
<gene>
    <name evidence="2" type="ORF">L288_11995</name>
</gene>
<keyword evidence="3" id="KW-1185">Reference proteome</keyword>
<evidence type="ECO:0000313" key="2">
    <source>
        <dbReference type="EMBL" id="EQB05921.1"/>
    </source>
</evidence>
<dbReference type="AlphaFoldDB" id="T0GPW1"/>
<evidence type="ECO:0000313" key="3">
    <source>
        <dbReference type="Proteomes" id="UP000015525"/>
    </source>
</evidence>
<feature type="region of interest" description="Disordered" evidence="1">
    <location>
        <begin position="1"/>
        <end position="22"/>
    </location>
</feature>
<name>T0GPW1_9SPHN</name>
<dbReference type="EMBL" id="ATHO01000104">
    <property type="protein sequence ID" value="EQB05921.1"/>
    <property type="molecule type" value="Genomic_DNA"/>
</dbReference>
<evidence type="ECO:0000256" key="1">
    <source>
        <dbReference type="SAM" id="MobiDB-lite"/>
    </source>
</evidence>